<evidence type="ECO:0000256" key="6">
    <source>
        <dbReference type="ARBA" id="ARBA00022840"/>
    </source>
</evidence>
<dbReference type="EMBL" id="FJMZ01000007">
    <property type="protein sequence ID" value="CZQ88378.1"/>
    <property type="molecule type" value="Genomic_DNA"/>
</dbReference>
<keyword evidence="6 10" id="KW-0067">ATP-binding</keyword>
<comment type="similarity">
    <text evidence="2">Belongs to the ABC transporter superfamily.</text>
</comment>
<dbReference type="PANTHER" id="PTHR43166">
    <property type="entry name" value="AMINO ACID IMPORT ATP-BINDING PROTEIN"/>
    <property type="match status" value="1"/>
</dbReference>
<dbReference type="GO" id="GO:0016887">
    <property type="term" value="F:ATP hydrolysis activity"/>
    <property type="evidence" value="ECO:0007669"/>
    <property type="project" value="InterPro"/>
</dbReference>
<evidence type="ECO:0000256" key="7">
    <source>
        <dbReference type="ARBA" id="ARBA00023136"/>
    </source>
</evidence>
<organism evidence="10 12">
    <name type="scientific">Trichococcus flocculiformis</name>
    <dbReference type="NCBI Taxonomy" id="82803"/>
    <lineage>
        <taxon>Bacteria</taxon>
        <taxon>Bacillati</taxon>
        <taxon>Bacillota</taxon>
        <taxon>Bacilli</taxon>
        <taxon>Lactobacillales</taxon>
        <taxon>Carnobacteriaceae</taxon>
        <taxon>Trichococcus</taxon>
    </lineage>
</organism>
<dbReference type="PROSITE" id="PS50893">
    <property type="entry name" value="ABC_TRANSPORTER_2"/>
    <property type="match status" value="1"/>
</dbReference>
<evidence type="ECO:0000256" key="5">
    <source>
        <dbReference type="ARBA" id="ARBA00022741"/>
    </source>
</evidence>
<dbReference type="EMBL" id="FOQC01000016">
    <property type="protein sequence ID" value="SFH80013.1"/>
    <property type="molecule type" value="Genomic_DNA"/>
</dbReference>
<dbReference type="GO" id="GO:0005886">
    <property type="term" value="C:plasma membrane"/>
    <property type="evidence" value="ECO:0007669"/>
    <property type="project" value="UniProtKB-SubCell"/>
</dbReference>
<evidence type="ECO:0000256" key="1">
    <source>
        <dbReference type="ARBA" id="ARBA00004202"/>
    </source>
</evidence>
<evidence type="ECO:0000313" key="10">
    <source>
        <dbReference type="EMBL" id="SFH80013.1"/>
    </source>
</evidence>
<dbReference type="Proteomes" id="UP000195947">
    <property type="component" value="Unassembled WGS sequence"/>
</dbReference>
<dbReference type="InterPro" id="IPR003439">
    <property type="entry name" value="ABC_transporter-like_ATP-bd"/>
</dbReference>
<comment type="caution">
    <text evidence="10">The sequence shown here is derived from an EMBL/GenBank/DDBJ whole genome shotgun (WGS) entry which is preliminary data.</text>
</comment>
<dbReference type="AlphaFoldDB" id="A0AB38BHZ0"/>
<dbReference type="InterPro" id="IPR017871">
    <property type="entry name" value="ABC_transporter-like_CS"/>
</dbReference>
<evidence type="ECO:0000256" key="4">
    <source>
        <dbReference type="ARBA" id="ARBA00022475"/>
    </source>
</evidence>
<dbReference type="Pfam" id="PF00005">
    <property type="entry name" value="ABC_tran"/>
    <property type="match status" value="1"/>
</dbReference>
<dbReference type="Proteomes" id="UP000199686">
    <property type="component" value="Unassembled WGS sequence"/>
</dbReference>
<evidence type="ECO:0000313" key="12">
    <source>
        <dbReference type="Proteomes" id="UP000199686"/>
    </source>
</evidence>
<comment type="subcellular location">
    <subcellularLocation>
        <location evidence="1">Cell membrane</location>
        <topology evidence="1">Peripheral membrane protein</topology>
    </subcellularLocation>
</comment>
<dbReference type="GO" id="GO:0005524">
    <property type="term" value="F:ATP binding"/>
    <property type="evidence" value="ECO:0007669"/>
    <property type="project" value="UniProtKB-KW"/>
</dbReference>
<evidence type="ECO:0000313" key="11">
    <source>
        <dbReference type="Proteomes" id="UP000195947"/>
    </source>
</evidence>
<evidence type="ECO:0000313" key="9">
    <source>
        <dbReference type="EMBL" id="CZQ88378.1"/>
    </source>
</evidence>
<proteinExistence type="inferred from homology"/>
<dbReference type="PROSITE" id="PS00211">
    <property type="entry name" value="ABC_TRANSPORTER_1"/>
    <property type="match status" value="1"/>
</dbReference>
<reference evidence="9 11" key="1">
    <citation type="submission" date="2016-02" db="EMBL/GenBank/DDBJ databases">
        <authorList>
            <person name="Strepis N."/>
        </authorList>
    </citation>
    <scope>NUCLEOTIDE SEQUENCE [LARGE SCALE GENOMIC DNA]</scope>
    <source>
        <strain evidence="9">Trichococcus flocculiformis</strain>
    </source>
</reference>
<evidence type="ECO:0000256" key="3">
    <source>
        <dbReference type="ARBA" id="ARBA00022448"/>
    </source>
</evidence>
<dbReference type="RefSeq" id="WP_086988558.1">
    <property type="nucleotide sequence ID" value="NZ_FJMZ01000007.1"/>
</dbReference>
<keyword evidence="3" id="KW-0813">Transport</keyword>
<protein>
    <submittedName>
        <fullName evidence="9">Abc transporter</fullName>
    </submittedName>
    <submittedName>
        <fullName evidence="10">Polar amino acid transport system ATP-binding protein</fullName>
    </submittedName>
</protein>
<dbReference type="InterPro" id="IPR003593">
    <property type="entry name" value="AAA+_ATPase"/>
</dbReference>
<feature type="domain" description="ABC transporter" evidence="8">
    <location>
        <begin position="3"/>
        <end position="227"/>
    </location>
</feature>
<dbReference type="PANTHER" id="PTHR43166:SF9">
    <property type="entry name" value="GLUTAMATE_ASPARTATE IMPORT ATP-BINDING PROTEIN GLTL"/>
    <property type="match status" value="1"/>
</dbReference>
<name>A0AB38BHZ0_9LACT</name>
<accession>A0AB38BHZ0</accession>
<evidence type="ECO:0000259" key="8">
    <source>
        <dbReference type="PROSITE" id="PS50893"/>
    </source>
</evidence>
<sequence length="228" mass="25064">MLLNAMNLKKSYHDTTVIDDFSFHIDSNEIVVLVGRSGTGKTTLMRLLNNLEKADQGTISIEDAVLCKQGLKGAEYADRKTRRLYQNKIGMVFQDYALFPNLSVLDNLLEAPLAQKLGSREELTAKAAELLKQMGLEDKLEAMPSTLSGGQKQRVAIARAMMLNPRVLCFDEPTSALDRESSDSIGKLIQEIAAGGTGILIVTHDTEFGQQYGTRIVSSSEFVKNHLG</sequence>
<dbReference type="SUPFAM" id="SSF52540">
    <property type="entry name" value="P-loop containing nucleoside triphosphate hydrolases"/>
    <property type="match status" value="1"/>
</dbReference>
<dbReference type="SMART" id="SM00382">
    <property type="entry name" value="AAA"/>
    <property type="match status" value="1"/>
</dbReference>
<keyword evidence="11" id="KW-1185">Reference proteome</keyword>
<gene>
    <name evidence="10" type="ORF">SAMN04488507_10166</name>
    <name evidence="9" type="ORF">TFLO_987</name>
</gene>
<keyword evidence="4" id="KW-1003">Cell membrane</keyword>
<dbReference type="InterPro" id="IPR027417">
    <property type="entry name" value="P-loop_NTPase"/>
</dbReference>
<dbReference type="Gene3D" id="3.40.50.300">
    <property type="entry name" value="P-loop containing nucleotide triphosphate hydrolases"/>
    <property type="match status" value="1"/>
</dbReference>
<dbReference type="InterPro" id="IPR050086">
    <property type="entry name" value="MetN_ABC_transporter-like"/>
</dbReference>
<reference evidence="10 12" key="2">
    <citation type="submission" date="2016-10" db="EMBL/GenBank/DDBJ databases">
        <authorList>
            <person name="Varghese N."/>
            <person name="Submissions S."/>
        </authorList>
    </citation>
    <scope>NUCLEOTIDE SEQUENCE [LARGE SCALE GENOMIC DNA]</scope>
    <source>
        <strain evidence="10 12">DSM 2094</strain>
    </source>
</reference>
<keyword evidence="7" id="KW-0472">Membrane</keyword>
<evidence type="ECO:0000256" key="2">
    <source>
        <dbReference type="ARBA" id="ARBA00005417"/>
    </source>
</evidence>
<keyword evidence="5" id="KW-0547">Nucleotide-binding</keyword>